<accession>A0A2Z7A4L0</accession>
<gene>
    <name evidence="1" type="ORF">F511_31904</name>
</gene>
<reference evidence="1 2" key="1">
    <citation type="journal article" date="2015" name="Proc. Natl. Acad. Sci. U.S.A.">
        <title>The resurrection genome of Boea hygrometrica: A blueprint for survival of dehydration.</title>
        <authorList>
            <person name="Xiao L."/>
            <person name="Yang G."/>
            <person name="Zhang L."/>
            <person name="Yang X."/>
            <person name="Zhao S."/>
            <person name="Ji Z."/>
            <person name="Zhou Q."/>
            <person name="Hu M."/>
            <person name="Wang Y."/>
            <person name="Chen M."/>
            <person name="Xu Y."/>
            <person name="Jin H."/>
            <person name="Xiao X."/>
            <person name="Hu G."/>
            <person name="Bao F."/>
            <person name="Hu Y."/>
            <person name="Wan P."/>
            <person name="Li L."/>
            <person name="Deng X."/>
            <person name="Kuang T."/>
            <person name="Xiang C."/>
            <person name="Zhu J.K."/>
            <person name="Oliver M.J."/>
            <person name="He Y."/>
        </authorList>
    </citation>
    <scope>NUCLEOTIDE SEQUENCE [LARGE SCALE GENOMIC DNA]</scope>
    <source>
        <strain evidence="2">cv. XS01</strain>
    </source>
</reference>
<proteinExistence type="predicted"/>
<evidence type="ECO:0000313" key="1">
    <source>
        <dbReference type="EMBL" id="KZV16396.1"/>
    </source>
</evidence>
<evidence type="ECO:0008006" key="3">
    <source>
        <dbReference type="Google" id="ProtNLM"/>
    </source>
</evidence>
<sequence length="381" mass="41522">MHGHTQRSASSGEDFTQPVRKIVATSRPPCALSCTEHRPPSAAVRGQRAGTVRAYARGGGGAAMHGGAVAGFFKIFFCVVQSEIRELDAIQATIVLKDPSHSSDTTVGKSGGGSGSRAWLQPVSRGNWHFTVGGGRLRLIRSTTGSKVPTPIADQIGPIESVSKTEYYDLKNHFSEPHCKMTVLPLNSGNYDLTPVDFLGSRIQLAVGPQPLWLRNHNFGLAQRIMVKRLATSRHDPLGITDSACKNQLFVVSVQYGPFNPYIPIRSTTIGKSRVAKDAIAMHTSWRSNSDITSVTRVSMTFRVVRTNQYNQDLGLIHSTNGNHLESPNEGSLIDHQVTIYLHAQNITMFPTNETWYFASQILVSSSGGLILILTAQSTRN</sequence>
<evidence type="ECO:0000313" key="2">
    <source>
        <dbReference type="Proteomes" id="UP000250235"/>
    </source>
</evidence>
<dbReference type="AlphaFoldDB" id="A0A2Z7A4L0"/>
<keyword evidence="2" id="KW-1185">Reference proteome</keyword>
<name>A0A2Z7A4L0_9LAMI</name>
<dbReference type="EMBL" id="KV019064">
    <property type="protein sequence ID" value="KZV16396.1"/>
    <property type="molecule type" value="Genomic_DNA"/>
</dbReference>
<protein>
    <recommendedName>
        <fullName evidence="3">Triacylglycerol lipase</fullName>
    </recommendedName>
</protein>
<organism evidence="1 2">
    <name type="scientific">Dorcoceras hygrometricum</name>
    <dbReference type="NCBI Taxonomy" id="472368"/>
    <lineage>
        <taxon>Eukaryota</taxon>
        <taxon>Viridiplantae</taxon>
        <taxon>Streptophyta</taxon>
        <taxon>Embryophyta</taxon>
        <taxon>Tracheophyta</taxon>
        <taxon>Spermatophyta</taxon>
        <taxon>Magnoliopsida</taxon>
        <taxon>eudicotyledons</taxon>
        <taxon>Gunneridae</taxon>
        <taxon>Pentapetalae</taxon>
        <taxon>asterids</taxon>
        <taxon>lamiids</taxon>
        <taxon>Lamiales</taxon>
        <taxon>Gesneriaceae</taxon>
        <taxon>Didymocarpoideae</taxon>
        <taxon>Trichosporeae</taxon>
        <taxon>Loxocarpinae</taxon>
        <taxon>Dorcoceras</taxon>
    </lineage>
</organism>
<dbReference type="Proteomes" id="UP000250235">
    <property type="component" value="Unassembled WGS sequence"/>
</dbReference>